<gene>
    <name evidence="1" type="ORF">DHETER_LOCUS10890</name>
</gene>
<name>A0ACA9P1H9_9GLOM</name>
<comment type="caution">
    <text evidence="1">The sequence shown here is derived from an EMBL/GenBank/DDBJ whole genome shotgun (WGS) entry which is preliminary data.</text>
</comment>
<protein>
    <submittedName>
        <fullName evidence="1">9712_t:CDS:1</fullName>
    </submittedName>
</protein>
<feature type="non-terminal residue" evidence="1">
    <location>
        <position position="1"/>
    </location>
</feature>
<dbReference type="EMBL" id="CAJVPU010022410">
    <property type="protein sequence ID" value="CAG8685547.1"/>
    <property type="molecule type" value="Genomic_DNA"/>
</dbReference>
<accession>A0ACA9P1H9</accession>
<keyword evidence="2" id="KW-1185">Reference proteome</keyword>
<proteinExistence type="predicted"/>
<sequence length="87" mass="10229">AENPQVVAENQTESEVPPPQKRRKTFPFARLLTSEESWQQLQESTREAERKAEEKRQKKEIAAQKKAERELLSAQKKEKRAQKVQKK</sequence>
<dbReference type="Proteomes" id="UP000789702">
    <property type="component" value="Unassembled WGS sequence"/>
</dbReference>
<evidence type="ECO:0000313" key="1">
    <source>
        <dbReference type="EMBL" id="CAG8685547.1"/>
    </source>
</evidence>
<reference evidence="1" key="1">
    <citation type="submission" date="2021-06" db="EMBL/GenBank/DDBJ databases">
        <authorList>
            <person name="Kallberg Y."/>
            <person name="Tangrot J."/>
            <person name="Rosling A."/>
        </authorList>
    </citation>
    <scope>NUCLEOTIDE SEQUENCE</scope>
    <source>
        <strain evidence="1">IL203A</strain>
    </source>
</reference>
<evidence type="ECO:0000313" key="2">
    <source>
        <dbReference type="Proteomes" id="UP000789702"/>
    </source>
</evidence>
<organism evidence="1 2">
    <name type="scientific">Dentiscutata heterogama</name>
    <dbReference type="NCBI Taxonomy" id="1316150"/>
    <lineage>
        <taxon>Eukaryota</taxon>
        <taxon>Fungi</taxon>
        <taxon>Fungi incertae sedis</taxon>
        <taxon>Mucoromycota</taxon>
        <taxon>Glomeromycotina</taxon>
        <taxon>Glomeromycetes</taxon>
        <taxon>Diversisporales</taxon>
        <taxon>Gigasporaceae</taxon>
        <taxon>Dentiscutata</taxon>
    </lineage>
</organism>